<dbReference type="Gene3D" id="3.10.450.50">
    <property type="match status" value="1"/>
</dbReference>
<comment type="caution">
    <text evidence="2">The sequence shown here is derived from an EMBL/GenBank/DDBJ whole genome shotgun (WGS) entry which is preliminary data.</text>
</comment>
<name>A0A934N3S8_9BACT</name>
<evidence type="ECO:0000313" key="3">
    <source>
        <dbReference type="Proteomes" id="UP000612893"/>
    </source>
</evidence>
<keyword evidence="3" id="KW-1185">Reference proteome</keyword>
<dbReference type="SUPFAM" id="SSF54427">
    <property type="entry name" value="NTF2-like"/>
    <property type="match status" value="1"/>
</dbReference>
<accession>A0A934N3S8</accession>
<dbReference type="EMBL" id="JAEKNR010000155">
    <property type="protein sequence ID" value="MBJ7599510.1"/>
    <property type="molecule type" value="Genomic_DNA"/>
</dbReference>
<dbReference type="Proteomes" id="UP000612893">
    <property type="component" value="Unassembled WGS sequence"/>
</dbReference>
<evidence type="ECO:0000313" key="2">
    <source>
        <dbReference type="EMBL" id="MBJ7599510.1"/>
    </source>
</evidence>
<organism evidence="2 3">
    <name type="scientific">Candidatus Nephthysia bennettiae</name>
    <dbReference type="NCBI Taxonomy" id="3127016"/>
    <lineage>
        <taxon>Bacteria</taxon>
        <taxon>Bacillati</taxon>
        <taxon>Candidatus Dormiibacterota</taxon>
        <taxon>Candidatus Dormibacteria</taxon>
        <taxon>Candidatus Dormibacterales</taxon>
        <taxon>Candidatus Dormibacteraceae</taxon>
        <taxon>Candidatus Nephthysia</taxon>
    </lineage>
</organism>
<dbReference type="InterPro" id="IPR032710">
    <property type="entry name" value="NTF2-like_dom_sf"/>
</dbReference>
<dbReference type="InterPro" id="IPR037401">
    <property type="entry name" value="SnoaL-like"/>
</dbReference>
<feature type="domain" description="SnoaL-like" evidence="1">
    <location>
        <begin position="18"/>
        <end position="147"/>
    </location>
</feature>
<evidence type="ECO:0000259" key="1">
    <source>
        <dbReference type="Pfam" id="PF13577"/>
    </source>
</evidence>
<reference evidence="2" key="1">
    <citation type="submission" date="2020-10" db="EMBL/GenBank/DDBJ databases">
        <title>Ca. Dormibacterota MAGs.</title>
        <authorList>
            <person name="Montgomery K."/>
        </authorList>
    </citation>
    <scope>NUCLEOTIDE SEQUENCE [LARGE SCALE GENOMIC DNA]</scope>
    <source>
        <strain evidence="2">SC8812_S17_10</strain>
    </source>
</reference>
<proteinExistence type="predicted"/>
<dbReference type="RefSeq" id="WP_338203020.1">
    <property type="nucleotide sequence ID" value="NZ_JAEKNR010000155.1"/>
</dbReference>
<dbReference type="Pfam" id="PF13577">
    <property type="entry name" value="SnoaL_4"/>
    <property type="match status" value="1"/>
</dbReference>
<gene>
    <name evidence="2" type="ORF">JF922_15705</name>
</gene>
<dbReference type="AlphaFoldDB" id="A0A934N3S8"/>
<sequence length="169" mass="19019">MSSSEAGSALSLEARLARLEDIEAIRGLKHLYAFYCDNGYDADGLASLFTEDAVWQSNHFGTHRGREAIRQFSAGNRETITWALHCMVNGRVEIGADGRTASAHWNLIEFATMVALDRSSARDAVIMTANYDESLVKQEGAWKFQRMDVHFHQISNWDKGWVLQPLRKG</sequence>
<protein>
    <submittedName>
        <fullName evidence="2">Nuclear transport factor 2 family protein</fullName>
    </submittedName>
</protein>